<gene>
    <name evidence="2" type="ORF">K8V85_06555</name>
</gene>
<protein>
    <submittedName>
        <fullName evidence="2">Uncharacterized protein</fullName>
    </submittedName>
</protein>
<dbReference type="EMBL" id="DYVT01000071">
    <property type="protein sequence ID" value="HJF67955.1"/>
    <property type="molecule type" value="Genomic_DNA"/>
</dbReference>
<name>A0A921KVU8_9STAP</name>
<sequence>MQYLIIFIAVVVFVGLWTTIINKFLPSAVVSGGRKERKYDERQAMIFTEVLARTCIWLVYSLLWNLLMKALGVIEMNETIFVDYIEIVYLVIAVIWAIISYFAVKKKYTPKRDSYE</sequence>
<feature type="transmembrane region" description="Helical" evidence="1">
    <location>
        <begin position="6"/>
        <end position="25"/>
    </location>
</feature>
<keyword evidence="1" id="KW-0472">Membrane</keyword>
<keyword evidence="1" id="KW-0812">Transmembrane</keyword>
<feature type="transmembrane region" description="Helical" evidence="1">
    <location>
        <begin position="46"/>
        <end position="67"/>
    </location>
</feature>
<proteinExistence type="predicted"/>
<dbReference type="RefSeq" id="WP_278675288.1">
    <property type="nucleotide sequence ID" value="NZ_DYVT01000071.1"/>
</dbReference>
<organism evidence="2 3">
    <name type="scientific">Staphylococcus kloosii</name>
    <dbReference type="NCBI Taxonomy" id="29384"/>
    <lineage>
        <taxon>Bacteria</taxon>
        <taxon>Bacillati</taxon>
        <taxon>Bacillota</taxon>
        <taxon>Bacilli</taxon>
        <taxon>Bacillales</taxon>
        <taxon>Staphylococcaceae</taxon>
        <taxon>Staphylococcus</taxon>
    </lineage>
</organism>
<reference evidence="2" key="2">
    <citation type="submission" date="2021-09" db="EMBL/GenBank/DDBJ databases">
        <authorList>
            <person name="Gilroy R."/>
        </authorList>
    </citation>
    <scope>NUCLEOTIDE SEQUENCE</scope>
    <source>
        <strain evidence="2">CHK149-3286</strain>
    </source>
</reference>
<comment type="caution">
    <text evidence="2">The sequence shown here is derived from an EMBL/GenBank/DDBJ whole genome shotgun (WGS) entry which is preliminary data.</text>
</comment>
<dbReference type="AlphaFoldDB" id="A0A921KVU8"/>
<dbReference type="Proteomes" id="UP000706163">
    <property type="component" value="Unassembled WGS sequence"/>
</dbReference>
<keyword evidence="1" id="KW-1133">Transmembrane helix</keyword>
<evidence type="ECO:0000313" key="3">
    <source>
        <dbReference type="Proteomes" id="UP000706163"/>
    </source>
</evidence>
<evidence type="ECO:0000313" key="2">
    <source>
        <dbReference type="EMBL" id="HJF67955.1"/>
    </source>
</evidence>
<accession>A0A921KVU8</accession>
<reference evidence="2" key="1">
    <citation type="journal article" date="2021" name="PeerJ">
        <title>Extensive microbial diversity within the chicken gut microbiome revealed by metagenomics and culture.</title>
        <authorList>
            <person name="Gilroy R."/>
            <person name="Ravi A."/>
            <person name="Getino M."/>
            <person name="Pursley I."/>
            <person name="Horton D.L."/>
            <person name="Alikhan N.F."/>
            <person name="Baker D."/>
            <person name="Gharbi K."/>
            <person name="Hall N."/>
            <person name="Watson M."/>
            <person name="Adriaenssens E.M."/>
            <person name="Foster-Nyarko E."/>
            <person name="Jarju S."/>
            <person name="Secka A."/>
            <person name="Antonio M."/>
            <person name="Oren A."/>
            <person name="Chaudhuri R.R."/>
            <person name="La Ragione R."/>
            <person name="Hildebrand F."/>
            <person name="Pallen M.J."/>
        </authorList>
    </citation>
    <scope>NUCLEOTIDE SEQUENCE</scope>
    <source>
        <strain evidence="2">CHK149-3286</strain>
    </source>
</reference>
<feature type="transmembrane region" description="Helical" evidence="1">
    <location>
        <begin position="87"/>
        <end position="104"/>
    </location>
</feature>
<evidence type="ECO:0000256" key="1">
    <source>
        <dbReference type="SAM" id="Phobius"/>
    </source>
</evidence>